<feature type="compositionally biased region" description="Low complexity" evidence="8">
    <location>
        <begin position="203"/>
        <end position="228"/>
    </location>
</feature>
<dbReference type="InterPro" id="IPR001623">
    <property type="entry name" value="DnaJ_domain"/>
</dbReference>
<comment type="function">
    <text evidence="7">Regulatory DnaK co-chaperone. Direct interaction between DnaK and DjlA is needed for the induction of the wcaABCDE operon, involved in the synthesis of a colanic acid polysaccharide capsule, possibly through activation of the RcsB/RcsC phosphotransfer signaling pathway. The colanic acid capsule may help the bacterium survive conditions outside the host.</text>
</comment>
<evidence type="ECO:0000313" key="10">
    <source>
        <dbReference type="EMBL" id="RAJ94946.1"/>
    </source>
</evidence>
<comment type="caution">
    <text evidence="10">The sequence shown here is derived from an EMBL/GenBank/DDBJ whole genome shotgun (WGS) entry which is preliminary data.</text>
</comment>
<dbReference type="GO" id="GO:0005886">
    <property type="term" value="C:plasma membrane"/>
    <property type="evidence" value="ECO:0007669"/>
    <property type="project" value="UniProtKB-SubCell"/>
</dbReference>
<reference evidence="11 13" key="1">
    <citation type="journal article" date="2018" name="Front. Microbiol.">
        <title>Genome-Based Analysis Reveals the Taxonomy and Diversity of the Family Idiomarinaceae.</title>
        <authorList>
            <person name="Liu Y."/>
            <person name="Lai Q."/>
            <person name="Shao Z."/>
        </authorList>
    </citation>
    <scope>NUCLEOTIDE SEQUENCE [LARGE SCALE GENOMIC DNA]</scope>
    <source>
        <strain evidence="11 13">CF12-14</strain>
    </source>
</reference>
<keyword evidence="4 7" id="KW-1133">Transmembrane helix</keyword>
<dbReference type="OrthoDB" id="9782583at2"/>
<gene>
    <name evidence="7" type="primary">djlA</name>
    <name evidence="10" type="ORF">B0I24_11232</name>
    <name evidence="11" type="ORF">CWE07_11255</name>
</gene>
<dbReference type="SUPFAM" id="SSF46565">
    <property type="entry name" value="Chaperone J-domain"/>
    <property type="match status" value="1"/>
</dbReference>
<keyword evidence="1 7" id="KW-1003">Cell membrane</keyword>
<dbReference type="PANTHER" id="PTHR44743">
    <property type="entry name" value="PUTATIVE, EXPRESSED-RELATED"/>
    <property type="match status" value="1"/>
</dbReference>
<keyword evidence="6 7" id="KW-0143">Chaperone</keyword>
<dbReference type="InterPro" id="IPR029024">
    <property type="entry name" value="TerB-like"/>
</dbReference>
<evidence type="ECO:0000313" key="11">
    <source>
        <dbReference type="EMBL" id="RUO22155.1"/>
    </source>
</evidence>
<evidence type="ECO:0000256" key="8">
    <source>
        <dbReference type="SAM" id="MobiDB-lite"/>
    </source>
</evidence>
<dbReference type="RefSeq" id="WP_111570064.1">
    <property type="nucleotide sequence ID" value="NZ_PIPK01000011.1"/>
</dbReference>
<dbReference type="Proteomes" id="UP000249203">
    <property type="component" value="Unassembled WGS sequence"/>
</dbReference>
<dbReference type="Pfam" id="PF00226">
    <property type="entry name" value="DnaJ"/>
    <property type="match status" value="1"/>
</dbReference>
<dbReference type="EMBL" id="PIPK01000011">
    <property type="protein sequence ID" value="RUO22155.1"/>
    <property type="molecule type" value="Genomic_DNA"/>
</dbReference>
<organism evidence="10 12">
    <name type="scientific">Aliidiomarina maris</name>
    <dbReference type="NCBI Taxonomy" id="531312"/>
    <lineage>
        <taxon>Bacteria</taxon>
        <taxon>Pseudomonadati</taxon>
        <taxon>Pseudomonadota</taxon>
        <taxon>Gammaproteobacteria</taxon>
        <taxon>Alteromonadales</taxon>
        <taxon>Idiomarinaceae</taxon>
        <taxon>Aliidiomarina</taxon>
    </lineage>
</organism>
<dbReference type="InterPro" id="IPR023749">
    <property type="entry name" value="DjlA"/>
</dbReference>
<comment type="subcellular location">
    <subcellularLocation>
        <location evidence="7">Cell inner membrane</location>
        <topology evidence="7">Single-pass type III membrane protein</topology>
    </subcellularLocation>
</comment>
<dbReference type="NCBIfam" id="NF006948">
    <property type="entry name" value="PRK09430.1"/>
    <property type="match status" value="1"/>
</dbReference>
<dbReference type="PRINTS" id="PR00625">
    <property type="entry name" value="JDOMAIN"/>
</dbReference>
<comment type="domain">
    <text evidence="7">The transmembrane domain is a dimerization domain.</text>
</comment>
<dbReference type="AlphaFoldDB" id="A0A327WRY6"/>
<keyword evidence="5 7" id="KW-0472">Membrane</keyword>
<dbReference type="PANTHER" id="PTHR44743:SF10">
    <property type="entry name" value="J DOMAIN-CONTAINING PROTEIN"/>
    <property type="match status" value="1"/>
</dbReference>
<evidence type="ECO:0000256" key="6">
    <source>
        <dbReference type="ARBA" id="ARBA00023186"/>
    </source>
</evidence>
<dbReference type="PROSITE" id="PS50076">
    <property type="entry name" value="DNAJ_2"/>
    <property type="match status" value="1"/>
</dbReference>
<dbReference type="GO" id="GO:0051087">
    <property type="term" value="F:protein-folding chaperone binding"/>
    <property type="evidence" value="ECO:0007669"/>
    <property type="project" value="InterPro"/>
</dbReference>
<dbReference type="CDD" id="cd06257">
    <property type="entry name" value="DnaJ"/>
    <property type="match status" value="1"/>
</dbReference>
<dbReference type="InterPro" id="IPR007791">
    <property type="entry name" value="DjlA_N"/>
</dbReference>
<dbReference type="CDD" id="cd07316">
    <property type="entry name" value="terB_like_DjlA"/>
    <property type="match status" value="1"/>
</dbReference>
<evidence type="ECO:0000256" key="5">
    <source>
        <dbReference type="ARBA" id="ARBA00023136"/>
    </source>
</evidence>
<evidence type="ECO:0000256" key="7">
    <source>
        <dbReference type="HAMAP-Rule" id="MF_01153"/>
    </source>
</evidence>
<feature type="domain" description="J" evidence="9">
    <location>
        <begin position="232"/>
        <end position="298"/>
    </location>
</feature>
<proteinExistence type="inferred from homology"/>
<comment type="subunit">
    <text evidence="7">Homodimer.</text>
</comment>
<dbReference type="InterPro" id="IPR036869">
    <property type="entry name" value="J_dom_sf"/>
</dbReference>
<reference evidence="10 12" key="2">
    <citation type="submission" date="2018-06" db="EMBL/GenBank/DDBJ databases">
        <title>Genomic Encyclopedia of Type Strains, Phase III (KMG-III): the genomes of soil and plant-associated and newly described type strains.</title>
        <authorList>
            <person name="Whitman W."/>
        </authorList>
    </citation>
    <scope>NUCLEOTIDE SEQUENCE [LARGE SCALE GENOMIC DNA]</scope>
    <source>
        <strain evidence="10 12">CGMCC 1.15366</strain>
    </source>
</reference>
<keyword evidence="3 7" id="KW-0812">Transmembrane</keyword>
<evidence type="ECO:0000259" key="9">
    <source>
        <dbReference type="PROSITE" id="PS50076"/>
    </source>
</evidence>
<evidence type="ECO:0000256" key="1">
    <source>
        <dbReference type="ARBA" id="ARBA00022475"/>
    </source>
</evidence>
<evidence type="ECO:0000256" key="2">
    <source>
        <dbReference type="ARBA" id="ARBA00022519"/>
    </source>
</evidence>
<dbReference type="Gene3D" id="1.10.3680.10">
    <property type="entry name" value="TerB-like"/>
    <property type="match status" value="1"/>
</dbReference>
<name>A0A327WRY6_9GAMM</name>
<evidence type="ECO:0000313" key="12">
    <source>
        <dbReference type="Proteomes" id="UP000249203"/>
    </source>
</evidence>
<dbReference type="SMART" id="SM00271">
    <property type="entry name" value="DnaJ"/>
    <property type="match status" value="1"/>
</dbReference>
<protein>
    <recommendedName>
        <fullName evidence="7">Co-chaperone protein DjlA</fullName>
    </recommendedName>
</protein>
<feature type="topological domain" description="Cytoplasmic" evidence="7">
    <location>
        <begin position="29"/>
        <end position="298"/>
    </location>
</feature>
<evidence type="ECO:0000256" key="4">
    <source>
        <dbReference type="ARBA" id="ARBA00022989"/>
    </source>
</evidence>
<sequence length="298" mass="33921">MWGRIIGTLLGLAVARLPGAVLGFALGYWFDRSYAQQIRQGGFTSLFKDSDLKHSQASFFFAMFATLGHLAKSKGRVTESDITQAQTLMESLELPARTMQEAQQAFREGKDPAFPLEATLKRFRQDSRGRYDLLQLFMEQLISAALNDAKLERNEYDVLLRASRALGFNKFQLDRWLLMAGAQARFGQRQSQRQSGGGPRTKSSQSQQRSQQHHSQSQNQYRAQQQRSELQDAYQSLGLDEQVSDDDLKKAYRKLMREHHPDKLSAQGLPAEMLKTATKRSQDIQAAYDKIKRARGLR</sequence>
<keyword evidence="13" id="KW-1185">Reference proteome</keyword>
<evidence type="ECO:0000256" key="3">
    <source>
        <dbReference type="ARBA" id="ARBA00022692"/>
    </source>
</evidence>
<feature type="topological domain" description="Periplasmic" evidence="7">
    <location>
        <begin position="1"/>
        <end position="4"/>
    </location>
</feature>
<evidence type="ECO:0000313" key="13">
    <source>
        <dbReference type="Proteomes" id="UP000287865"/>
    </source>
</evidence>
<dbReference type="Pfam" id="PF05099">
    <property type="entry name" value="TerB"/>
    <property type="match status" value="1"/>
</dbReference>
<keyword evidence="2 7" id="KW-0997">Cell inner membrane</keyword>
<dbReference type="Proteomes" id="UP000287865">
    <property type="component" value="Unassembled WGS sequence"/>
</dbReference>
<dbReference type="HAMAP" id="MF_01153">
    <property type="entry name" value="DjlA"/>
    <property type="match status" value="1"/>
</dbReference>
<dbReference type="Gene3D" id="1.10.287.110">
    <property type="entry name" value="DnaJ domain"/>
    <property type="match status" value="1"/>
</dbReference>
<feature type="region of interest" description="Disordered" evidence="8">
    <location>
        <begin position="187"/>
        <end position="230"/>
    </location>
</feature>
<dbReference type="EMBL" id="QLMD01000012">
    <property type="protein sequence ID" value="RAJ94946.1"/>
    <property type="molecule type" value="Genomic_DNA"/>
</dbReference>
<accession>A0A327WRY6</accession>